<dbReference type="EMBL" id="FQUM01000001">
    <property type="protein sequence ID" value="SHE40869.1"/>
    <property type="molecule type" value="Genomic_DNA"/>
</dbReference>
<dbReference type="Pfam" id="PF12146">
    <property type="entry name" value="Hydrolase_4"/>
    <property type="match status" value="1"/>
</dbReference>
<sequence length="345" mass="39213">MVKLFHEQLSLNITGEMRKTLIFALLMAHSIVGFTQELPDNFSEFTIRSASDNLPISVLTAGTATPPKAVVQLVHGMCEHKERYIAFMQYLTEKGYACVIHDHRGHGESVLFENDLGYFYSGGYRAMVEDVKMVTDYMKKQYPGLKLFLFGHSMGSMVVRSYTKLFDDEIDGLIVCGSPSYSAGSKFGKGIAKRIAKRKGEHFRSAKLQKLSFGSFNKKFPEATSPNAWVCSDKQIVEKYDADSKCNFVFTANGFRNLYELMGDAYSKNNWKTGQPDLPIWFISGQEDPCLISLSKFNKAVKRMRTVGYRNVDAKLYPNMRHEILNEIGKEEVWNDIATKLDSWR</sequence>
<name>A0A1M4T8R1_9BACT</name>
<dbReference type="GO" id="GO:0016787">
    <property type="term" value="F:hydrolase activity"/>
    <property type="evidence" value="ECO:0007669"/>
    <property type="project" value="UniProtKB-KW"/>
</dbReference>
<dbReference type="InterPro" id="IPR029058">
    <property type="entry name" value="AB_hydrolase_fold"/>
</dbReference>
<evidence type="ECO:0000313" key="3">
    <source>
        <dbReference type="Proteomes" id="UP000184164"/>
    </source>
</evidence>
<dbReference type="AlphaFoldDB" id="A0A1M4T8R1"/>
<reference evidence="3" key="1">
    <citation type="submission" date="2016-11" db="EMBL/GenBank/DDBJ databases">
        <authorList>
            <person name="Varghese N."/>
            <person name="Submissions S."/>
        </authorList>
    </citation>
    <scope>NUCLEOTIDE SEQUENCE [LARGE SCALE GENOMIC DNA]</scope>
    <source>
        <strain evidence="3">DSM 26910</strain>
    </source>
</reference>
<dbReference type="SUPFAM" id="SSF53474">
    <property type="entry name" value="alpha/beta-Hydrolases"/>
    <property type="match status" value="1"/>
</dbReference>
<dbReference type="PANTHER" id="PTHR11614">
    <property type="entry name" value="PHOSPHOLIPASE-RELATED"/>
    <property type="match status" value="1"/>
</dbReference>
<dbReference type="Proteomes" id="UP000184164">
    <property type="component" value="Unassembled WGS sequence"/>
</dbReference>
<gene>
    <name evidence="2" type="ORF">SAMN05444274_101291</name>
</gene>
<proteinExistence type="predicted"/>
<dbReference type="Gene3D" id="3.40.50.1820">
    <property type="entry name" value="alpha/beta hydrolase"/>
    <property type="match status" value="1"/>
</dbReference>
<dbReference type="STRING" id="1484053.SAMN05444274_101291"/>
<keyword evidence="3" id="KW-1185">Reference proteome</keyword>
<dbReference type="InterPro" id="IPR022742">
    <property type="entry name" value="Hydrolase_4"/>
</dbReference>
<evidence type="ECO:0000313" key="2">
    <source>
        <dbReference type="EMBL" id="SHE40869.1"/>
    </source>
</evidence>
<keyword evidence="2" id="KW-0378">Hydrolase</keyword>
<feature type="domain" description="Serine aminopeptidase S33" evidence="1">
    <location>
        <begin position="66"/>
        <end position="327"/>
    </location>
</feature>
<dbReference type="InterPro" id="IPR051044">
    <property type="entry name" value="MAG_DAG_Lipase"/>
</dbReference>
<protein>
    <submittedName>
        <fullName evidence="2">Lysophospholipase, alpha-beta hydrolase superfamily</fullName>
    </submittedName>
</protein>
<evidence type="ECO:0000259" key="1">
    <source>
        <dbReference type="Pfam" id="PF12146"/>
    </source>
</evidence>
<accession>A0A1M4T8R1</accession>
<organism evidence="2 3">
    <name type="scientific">Mariniphaga anaerophila</name>
    <dbReference type="NCBI Taxonomy" id="1484053"/>
    <lineage>
        <taxon>Bacteria</taxon>
        <taxon>Pseudomonadati</taxon>
        <taxon>Bacteroidota</taxon>
        <taxon>Bacteroidia</taxon>
        <taxon>Marinilabiliales</taxon>
        <taxon>Prolixibacteraceae</taxon>
        <taxon>Mariniphaga</taxon>
    </lineage>
</organism>